<name>A0A7W7D8C4_9ACTN</name>
<proteinExistence type="predicted"/>
<sequence length="112" mass="12305">MRINTLADYLHAMGFEADVRLVRAGEPRSATVQQRAVRPATRDWRVRIPQATASGVFLTPESEGRPILVKWNSTPIGTTNGIRLVAEVHPMDPRVPSPDTYVSLGTTPLVTT</sequence>
<gene>
    <name evidence="1" type="ORF">BJ982_002754</name>
</gene>
<evidence type="ECO:0000313" key="2">
    <source>
        <dbReference type="Proteomes" id="UP000542210"/>
    </source>
</evidence>
<dbReference type="Proteomes" id="UP000542210">
    <property type="component" value="Unassembled WGS sequence"/>
</dbReference>
<organism evidence="1 2">
    <name type="scientific">Sphaerisporangium siamense</name>
    <dbReference type="NCBI Taxonomy" id="795645"/>
    <lineage>
        <taxon>Bacteria</taxon>
        <taxon>Bacillati</taxon>
        <taxon>Actinomycetota</taxon>
        <taxon>Actinomycetes</taxon>
        <taxon>Streptosporangiales</taxon>
        <taxon>Streptosporangiaceae</taxon>
        <taxon>Sphaerisporangium</taxon>
    </lineage>
</organism>
<dbReference type="AlphaFoldDB" id="A0A7W7D8C4"/>
<evidence type="ECO:0000313" key="1">
    <source>
        <dbReference type="EMBL" id="MBB4701210.1"/>
    </source>
</evidence>
<reference evidence="1 2" key="1">
    <citation type="submission" date="2020-08" db="EMBL/GenBank/DDBJ databases">
        <title>Sequencing the genomes of 1000 actinobacteria strains.</title>
        <authorList>
            <person name="Klenk H.-P."/>
        </authorList>
    </citation>
    <scope>NUCLEOTIDE SEQUENCE [LARGE SCALE GENOMIC DNA]</scope>
    <source>
        <strain evidence="1 2">DSM 45784</strain>
    </source>
</reference>
<comment type="caution">
    <text evidence="1">The sequence shown here is derived from an EMBL/GenBank/DDBJ whole genome shotgun (WGS) entry which is preliminary data.</text>
</comment>
<dbReference type="EMBL" id="JACHND010000001">
    <property type="protein sequence ID" value="MBB4701210.1"/>
    <property type="molecule type" value="Genomic_DNA"/>
</dbReference>
<protein>
    <submittedName>
        <fullName evidence="1">Uncharacterized protein</fullName>
    </submittedName>
</protein>
<accession>A0A7W7D8C4</accession>
<keyword evidence="2" id="KW-1185">Reference proteome</keyword>